<protein>
    <submittedName>
        <fullName evidence="2">VOC family protein</fullName>
    </submittedName>
</protein>
<proteinExistence type="predicted"/>
<dbReference type="InterPro" id="IPR037523">
    <property type="entry name" value="VOC_core"/>
</dbReference>
<feature type="domain" description="VOC" evidence="1">
    <location>
        <begin position="1"/>
        <end position="124"/>
    </location>
</feature>
<evidence type="ECO:0000313" key="3">
    <source>
        <dbReference type="Proteomes" id="UP001629953"/>
    </source>
</evidence>
<dbReference type="RefSeq" id="WP_408622437.1">
    <property type="nucleotide sequence ID" value="NZ_JBEQCT010000001.1"/>
</dbReference>
<keyword evidence="3" id="KW-1185">Reference proteome</keyword>
<dbReference type="CDD" id="cd07262">
    <property type="entry name" value="VOC_like"/>
    <property type="match status" value="1"/>
</dbReference>
<dbReference type="PANTHER" id="PTHR35006">
    <property type="entry name" value="GLYOXALASE FAMILY PROTEIN (AFU_ORTHOLOGUE AFUA_5G14830)"/>
    <property type="match status" value="1"/>
</dbReference>
<dbReference type="Pfam" id="PF00903">
    <property type="entry name" value="Glyoxalase"/>
    <property type="match status" value="1"/>
</dbReference>
<evidence type="ECO:0000259" key="1">
    <source>
        <dbReference type="PROSITE" id="PS51819"/>
    </source>
</evidence>
<evidence type="ECO:0000313" key="2">
    <source>
        <dbReference type="EMBL" id="MFM2484303.1"/>
    </source>
</evidence>
<accession>A0ABW9G426</accession>
<dbReference type="InterPro" id="IPR029068">
    <property type="entry name" value="Glyas_Bleomycin-R_OHBP_Dase"/>
</dbReference>
<reference evidence="2 3" key="1">
    <citation type="journal article" date="2013" name="Int. J. Syst. Evol. Microbiol.">
        <title>Celerinatantimonas yamalensis sp. nov., a cold-adapted diazotrophic bacterium from a cold permafrost brine.</title>
        <authorList>
            <person name="Shcherbakova V."/>
            <person name="Chuvilskaya N."/>
            <person name="Rivkina E."/>
            <person name="Demidov N."/>
            <person name="Uchaeva V."/>
            <person name="Suetin S."/>
            <person name="Suzina N."/>
            <person name="Gilichinsky D."/>
        </authorList>
    </citation>
    <scope>NUCLEOTIDE SEQUENCE [LARGE SCALE GENOMIC DNA]</scope>
    <source>
        <strain evidence="2 3">C7</strain>
    </source>
</reference>
<gene>
    <name evidence="2" type="ORF">ABUE30_04345</name>
</gene>
<dbReference type="SUPFAM" id="SSF54593">
    <property type="entry name" value="Glyoxalase/Bleomycin resistance protein/Dihydroxybiphenyl dioxygenase"/>
    <property type="match status" value="1"/>
</dbReference>
<organism evidence="2 3">
    <name type="scientific">Celerinatantimonas yamalensis</name>
    <dbReference type="NCBI Taxonomy" id="559956"/>
    <lineage>
        <taxon>Bacteria</taxon>
        <taxon>Pseudomonadati</taxon>
        <taxon>Pseudomonadota</taxon>
        <taxon>Gammaproteobacteria</taxon>
        <taxon>Celerinatantimonadaceae</taxon>
        <taxon>Celerinatantimonas</taxon>
    </lineage>
</organism>
<dbReference type="Proteomes" id="UP001629953">
    <property type="component" value="Unassembled WGS sequence"/>
</dbReference>
<dbReference type="EMBL" id="JBEQCT010000001">
    <property type="protein sequence ID" value="MFM2484303.1"/>
    <property type="molecule type" value="Genomic_DNA"/>
</dbReference>
<dbReference type="PANTHER" id="PTHR35006:SF1">
    <property type="entry name" value="BLL2941 PROTEIN"/>
    <property type="match status" value="1"/>
</dbReference>
<dbReference type="Gene3D" id="3.10.180.10">
    <property type="entry name" value="2,3-Dihydroxybiphenyl 1,2-Dioxygenase, domain 1"/>
    <property type="match status" value="1"/>
</dbReference>
<comment type="caution">
    <text evidence="2">The sequence shown here is derived from an EMBL/GenBank/DDBJ whole genome shotgun (WGS) entry which is preliminary data.</text>
</comment>
<dbReference type="InterPro" id="IPR004360">
    <property type="entry name" value="Glyas_Fos-R_dOase_dom"/>
</dbReference>
<name>A0ABW9G426_9GAMM</name>
<dbReference type="PROSITE" id="PS51819">
    <property type="entry name" value="VOC"/>
    <property type="match status" value="1"/>
</dbReference>
<sequence length="129" mass="13755">MFSHVMLGANNVEESKQFYDAILGVLGYNEGFIDPKGRCFYKEQGNVFALTQPINGEPATAGNGMTIGFKVATPELVDAWHAAGVANGGVSCEEPPGLRINGQRQMYLAYLRDPSGNKICASHVVSSGS</sequence>